<dbReference type="GeneID" id="115804894"/>
<comment type="subcellular location">
    <subcellularLocation>
        <location evidence="1">Cell membrane</location>
        <topology evidence="1">Multi-pass membrane protein</topology>
    </subcellularLocation>
</comment>
<evidence type="ECO:0000256" key="8">
    <source>
        <dbReference type="ARBA" id="ARBA00023139"/>
    </source>
</evidence>
<dbReference type="SMART" id="SM01381">
    <property type="entry name" value="7TM_GPCR_Srsx"/>
    <property type="match status" value="1"/>
</dbReference>
<dbReference type="Pfam" id="PF00001">
    <property type="entry name" value="7tm_1"/>
    <property type="match status" value="1"/>
</dbReference>
<dbReference type="GO" id="GO:0071881">
    <property type="term" value="P:adenylate cyclase-inhibiting adrenergic receptor signaling pathway"/>
    <property type="evidence" value="ECO:0007669"/>
    <property type="project" value="UniProtKB-ARBA"/>
</dbReference>
<dbReference type="RefSeq" id="XP_030621242.1">
    <property type="nucleotide sequence ID" value="XM_030765382.1"/>
</dbReference>
<evidence type="ECO:0000256" key="6">
    <source>
        <dbReference type="ARBA" id="ARBA00023040"/>
    </source>
</evidence>
<feature type="transmembrane region" description="Helical" evidence="16">
    <location>
        <begin position="42"/>
        <end position="64"/>
    </location>
</feature>
<dbReference type="PROSITE" id="PS50262">
    <property type="entry name" value="G_PROTEIN_RECEP_F1_2"/>
    <property type="match status" value="1"/>
</dbReference>
<keyword evidence="10 15" id="KW-0675">Receptor</keyword>
<feature type="transmembrane region" description="Helical" evidence="16">
    <location>
        <begin position="237"/>
        <end position="259"/>
    </location>
</feature>
<reference evidence="19" key="1">
    <citation type="submission" date="2025-08" db="UniProtKB">
        <authorList>
            <consortium name="RefSeq"/>
        </authorList>
    </citation>
    <scope>IDENTIFICATION</scope>
</reference>
<evidence type="ECO:0000256" key="7">
    <source>
        <dbReference type="ARBA" id="ARBA00023136"/>
    </source>
</evidence>
<dbReference type="InterPro" id="IPR002233">
    <property type="entry name" value="ADR_fam"/>
</dbReference>
<dbReference type="PROSITE" id="PS00237">
    <property type="entry name" value="G_PROTEIN_RECEP_F1_1"/>
    <property type="match status" value="1"/>
</dbReference>
<evidence type="ECO:0000256" key="14">
    <source>
        <dbReference type="ARBA" id="ARBA00031105"/>
    </source>
</evidence>
<keyword evidence="11" id="KW-0325">Glycoprotein</keyword>
<dbReference type="AlphaFoldDB" id="A0A6J2UPP5"/>
<keyword evidence="9" id="KW-1015">Disulfide bond</keyword>
<feature type="domain" description="G-protein coupled receptors family 1 profile" evidence="17">
    <location>
        <begin position="21"/>
        <end position="291"/>
    </location>
</feature>
<feature type="transmembrane region" description="Helical" evidence="16">
    <location>
        <begin position="271"/>
        <end position="294"/>
    </location>
</feature>
<dbReference type="GO" id="GO:0043410">
    <property type="term" value="P:positive regulation of MAPK cascade"/>
    <property type="evidence" value="ECO:0007669"/>
    <property type="project" value="TreeGrafter"/>
</dbReference>
<dbReference type="SUPFAM" id="SSF81321">
    <property type="entry name" value="Family A G protein-coupled receptor-like"/>
    <property type="match status" value="1"/>
</dbReference>
<dbReference type="PRINTS" id="PR01103">
    <property type="entry name" value="ADRENERGICR"/>
</dbReference>
<keyword evidence="13" id="KW-0449">Lipoprotein</keyword>
<dbReference type="PANTHER" id="PTHR24248:SF163">
    <property type="entry name" value="HISTAMINE H2 RECEPTOR-LIKE"/>
    <property type="match status" value="1"/>
</dbReference>
<dbReference type="GO" id="GO:0005886">
    <property type="term" value="C:plasma membrane"/>
    <property type="evidence" value="ECO:0007669"/>
    <property type="project" value="UniProtKB-SubCell"/>
</dbReference>
<dbReference type="OrthoDB" id="5951059at2759"/>
<protein>
    <recommendedName>
        <fullName evidence="2">Histamine H2 receptor</fullName>
    </recommendedName>
    <alternativeName>
        <fullName evidence="14">Gastric receptor I</fullName>
    </alternativeName>
</protein>
<feature type="transmembrane region" description="Helical" evidence="16">
    <location>
        <begin position="121"/>
        <end position="144"/>
    </location>
</feature>
<evidence type="ECO:0000256" key="13">
    <source>
        <dbReference type="ARBA" id="ARBA00023288"/>
    </source>
</evidence>
<evidence type="ECO:0000256" key="16">
    <source>
        <dbReference type="SAM" id="Phobius"/>
    </source>
</evidence>
<dbReference type="InterPro" id="IPR000276">
    <property type="entry name" value="GPCR_Rhodpsn"/>
</dbReference>
<evidence type="ECO:0000256" key="10">
    <source>
        <dbReference type="ARBA" id="ARBA00023170"/>
    </source>
</evidence>
<keyword evidence="4 15" id="KW-0812">Transmembrane</keyword>
<dbReference type="FunFam" id="1.20.1070.10:FF:000121">
    <property type="entry name" value="Histamine H2 receptor"/>
    <property type="match status" value="1"/>
</dbReference>
<dbReference type="FunCoup" id="A0A6J2UPP5">
    <property type="interactions" value="339"/>
</dbReference>
<dbReference type="PRINTS" id="PR00237">
    <property type="entry name" value="GPCRRHODOPSN"/>
</dbReference>
<dbReference type="Gene3D" id="1.20.1070.10">
    <property type="entry name" value="Rhodopsin 7-helix transmembrane proteins"/>
    <property type="match status" value="1"/>
</dbReference>
<gene>
    <name evidence="19" type="primary">hrh2a</name>
</gene>
<evidence type="ECO:0000256" key="9">
    <source>
        <dbReference type="ARBA" id="ARBA00023157"/>
    </source>
</evidence>
<evidence type="ECO:0000259" key="17">
    <source>
        <dbReference type="PROSITE" id="PS50262"/>
    </source>
</evidence>
<feature type="transmembrane region" description="Helical" evidence="16">
    <location>
        <begin position="171"/>
        <end position="191"/>
    </location>
</feature>
<dbReference type="CTD" id="735303"/>
<keyword evidence="3" id="KW-1003">Cell membrane</keyword>
<keyword evidence="18" id="KW-1185">Reference proteome</keyword>
<feature type="transmembrane region" description="Helical" evidence="16">
    <location>
        <begin position="6"/>
        <end position="30"/>
    </location>
</feature>
<dbReference type="CDD" id="cd15051">
    <property type="entry name" value="7tmA_Histamine_H2R"/>
    <property type="match status" value="1"/>
</dbReference>
<keyword evidence="8" id="KW-0564">Palmitate</keyword>
<dbReference type="GO" id="GO:0071880">
    <property type="term" value="P:adenylate cyclase-activating adrenergic receptor signaling pathway"/>
    <property type="evidence" value="ECO:0007669"/>
    <property type="project" value="TreeGrafter"/>
</dbReference>
<keyword evidence="6 15" id="KW-0297">G-protein coupled receptor</keyword>
<organism evidence="18 19">
    <name type="scientific">Chanos chanos</name>
    <name type="common">Milkfish</name>
    <name type="synonym">Mugil chanos</name>
    <dbReference type="NCBI Taxonomy" id="29144"/>
    <lineage>
        <taxon>Eukaryota</taxon>
        <taxon>Metazoa</taxon>
        <taxon>Chordata</taxon>
        <taxon>Craniata</taxon>
        <taxon>Vertebrata</taxon>
        <taxon>Euteleostomi</taxon>
        <taxon>Actinopterygii</taxon>
        <taxon>Neopterygii</taxon>
        <taxon>Teleostei</taxon>
        <taxon>Ostariophysi</taxon>
        <taxon>Gonorynchiformes</taxon>
        <taxon>Chanidae</taxon>
        <taxon>Chanos</taxon>
    </lineage>
</organism>
<keyword evidence="5 16" id="KW-1133">Transmembrane helix</keyword>
<evidence type="ECO:0000256" key="3">
    <source>
        <dbReference type="ARBA" id="ARBA00022475"/>
    </source>
</evidence>
<evidence type="ECO:0000256" key="11">
    <source>
        <dbReference type="ARBA" id="ARBA00023180"/>
    </source>
</evidence>
<dbReference type="Proteomes" id="UP000504632">
    <property type="component" value="Chromosome 2"/>
</dbReference>
<proteinExistence type="inferred from homology"/>
<name>A0A6J2UPP5_CHACN</name>
<accession>A0A6J2UPP5</accession>
<evidence type="ECO:0000256" key="1">
    <source>
        <dbReference type="ARBA" id="ARBA00004651"/>
    </source>
</evidence>
<feature type="transmembrane region" description="Helical" evidence="16">
    <location>
        <begin position="70"/>
        <end position="100"/>
    </location>
</feature>
<keyword evidence="12 15" id="KW-0807">Transducer</keyword>
<sequence>MLSQVLLGLALSLLILLTICGNVLVCLAVCATRRLRSVTNCFIVSLAITDLLLAALVLPFSALLEITGKWPLGAIFCNIYISLDVMLCTASILNLLAISMDRYFAVTAPLRYPTLVLPRRVAMAMAAIWLVSVGVSFVPIHLGWNTADLSIQNLREDDSDQDCRFELNPTYALVDACTTFYLPLIVMCWSYHHVFRIARTQAKRIIATRQNSSSSALSAASSPGATMMTIREHKATVTLAVVLGAFVICWFPYFTFFTVMGLRQERNPPRLAYSVVLWLGYANSALNPLLYAALNRDFRSAYARLLCSGRAFTKHTAMPAMTEAGGLMCGHGRASCGADIMTRSCFMMQEMDNELTAHDTNGTAITMVTAVTNGNSR</sequence>
<evidence type="ECO:0000256" key="12">
    <source>
        <dbReference type="ARBA" id="ARBA00023224"/>
    </source>
</evidence>
<evidence type="ECO:0000256" key="4">
    <source>
        <dbReference type="ARBA" id="ARBA00022692"/>
    </source>
</evidence>
<comment type="similarity">
    <text evidence="15">Belongs to the G-protein coupled receptor 1 family.</text>
</comment>
<keyword evidence="7 16" id="KW-0472">Membrane</keyword>
<evidence type="ECO:0000256" key="15">
    <source>
        <dbReference type="RuleBase" id="RU000688"/>
    </source>
</evidence>
<dbReference type="InterPro" id="IPR017452">
    <property type="entry name" value="GPCR_Rhodpsn_7TM"/>
</dbReference>
<evidence type="ECO:0000256" key="2">
    <source>
        <dbReference type="ARBA" id="ARBA00014565"/>
    </source>
</evidence>
<dbReference type="GO" id="GO:0004938">
    <property type="term" value="F:alpha2-adrenergic receptor activity"/>
    <property type="evidence" value="ECO:0007669"/>
    <property type="project" value="UniProtKB-ARBA"/>
</dbReference>
<evidence type="ECO:0000313" key="18">
    <source>
        <dbReference type="Proteomes" id="UP000504632"/>
    </source>
</evidence>
<dbReference type="InParanoid" id="A0A6J2UPP5"/>
<evidence type="ECO:0000313" key="19">
    <source>
        <dbReference type="RefSeq" id="XP_030621242.1"/>
    </source>
</evidence>
<dbReference type="PANTHER" id="PTHR24248">
    <property type="entry name" value="ADRENERGIC RECEPTOR-RELATED G-PROTEIN COUPLED RECEPTOR"/>
    <property type="match status" value="1"/>
</dbReference>
<evidence type="ECO:0000256" key="5">
    <source>
        <dbReference type="ARBA" id="ARBA00022989"/>
    </source>
</evidence>